<proteinExistence type="predicted"/>
<dbReference type="Proteomes" id="UP000297245">
    <property type="component" value="Unassembled WGS sequence"/>
</dbReference>
<dbReference type="OrthoDB" id="3268409at2759"/>
<evidence type="ECO:0000313" key="2">
    <source>
        <dbReference type="Proteomes" id="UP000297245"/>
    </source>
</evidence>
<sequence length="326" mass="37329">MTKTQSQKLSTVPYVQSDISFKRVANFMEFELLGRKDGRCLVYARALLNRESAEAHLHLFRRINQIVLQDTGETLKFRHLHSLSLSDTNMTGILLWTLDQGGGQAKGLGLFLCELARTLPDRADFHEQHKNIDQCRVSEEVKTQMRSLMCIQHPSWDNTVQFIEHHGGKHGQDWVNDKVRSKFALPGHVLAKKRFTEEEIFEQTGISTRPGSTPATSIARSRVRKALSQQDQADKWDEKIISQNEKLQEAKKTVALAHERMNNANDPGKFRKRWEKASSDYQKMWLISEEISKSRKGSGKVPHPETPIQCFSQCHFTSGDLSWSQT</sequence>
<gene>
    <name evidence="1" type="ORF">K435DRAFT_808369</name>
</gene>
<reference evidence="1 2" key="1">
    <citation type="journal article" date="2019" name="Nat. Ecol. Evol.">
        <title>Megaphylogeny resolves global patterns of mushroom evolution.</title>
        <authorList>
            <person name="Varga T."/>
            <person name="Krizsan K."/>
            <person name="Foldi C."/>
            <person name="Dima B."/>
            <person name="Sanchez-Garcia M."/>
            <person name="Sanchez-Ramirez S."/>
            <person name="Szollosi G.J."/>
            <person name="Szarkandi J.G."/>
            <person name="Papp V."/>
            <person name="Albert L."/>
            <person name="Andreopoulos W."/>
            <person name="Angelini C."/>
            <person name="Antonin V."/>
            <person name="Barry K.W."/>
            <person name="Bougher N.L."/>
            <person name="Buchanan P."/>
            <person name="Buyck B."/>
            <person name="Bense V."/>
            <person name="Catcheside P."/>
            <person name="Chovatia M."/>
            <person name="Cooper J."/>
            <person name="Damon W."/>
            <person name="Desjardin D."/>
            <person name="Finy P."/>
            <person name="Geml J."/>
            <person name="Haridas S."/>
            <person name="Hughes K."/>
            <person name="Justo A."/>
            <person name="Karasinski D."/>
            <person name="Kautmanova I."/>
            <person name="Kiss B."/>
            <person name="Kocsube S."/>
            <person name="Kotiranta H."/>
            <person name="LaButti K.M."/>
            <person name="Lechner B.E."/>
            <person name="Liimatainen K."/>
            <person name="Lipzen A."/>
            <person name="Lukacs Z."/>
            <person name="Mihaltcheva S."/>
            <person name="Morgado L.N."/>
            <person name="Niskanen T."/>
            <person name="Noordeloos M.E."/>
            <person name="Ohm R.A."/>
            <person name="Ortiz-Santana B."/>
            <person name="Ovrebo C."/>
            <person name="Racz N."/>
            <person name="Riley R."/>
            <person name="Savchenko A."/>
            <person name="Shiryaev A."/>
            <person name="Soop K."/>
            <person name="Spirin V."/>
            <person name="Szebenyi C."/>
            <person name="Tomsovsky M."/>
            <person name="Tulloss R.E."/>
            <person name="Uehling J."/>
            <person name="Grigoriev I.V."/>
            <person name="Vagvolgyi C."/>
            <person name="Papp T."/>
            <person name="Martin F.M."/>
            <person name="Miettinen O."/>
            <person name="Hibbett D.S."/>
            <person name="Nagy L.G."/>
        </authorList>
    </citation>
    <scope>NUCLEOTIDE SEQUENCE [LARGE SCALE GENOMIC DNA]</scope>
    <source>
        <strain evidence="1 2">CBS 962.96</strain>
    </source>
</reference>
<accession>A0A4S8L1P2</accession>
<name>A0A4S8L1P2_DENBC</name>
<protein>
    <submittedName>
        <fullName evidence="1">Uncharacterized protein</fullName>
    </submittedName>
</protein>
<dbReference type="EMBL" id="ML179739">
    <property type="protein sequence ID" value="THU82339.1"/>
    <property type="molecule type" value="Genomic_DNA"/>
</dbReference>
<evidence type="ECO:0000313" key="1">
    <source>
        <dbReference type="EMBL" id="THU82339.1"/>
    </source>
</evidence>
<keyword evidence="2" id="KW-1185">Reference proteome</keyword>
<organism evidence="1 2">
    <name type="scientific">Dendrothele bispora (strain CBS 962.96)</name>
    <dbReference type="NCBI Taxonomy" id="1314807"/>
    <lineage>
        <taxon>Eukaryota</taxon>
        <taxon>Fungi</taxon>
        <taxon>Dikarya</taxon>
        <taxon>Basidiomycota</taxon>
        <taxon>Agaricomycotina</taxon>
        <taxon>Agaricomycetes</taxon>
        <taxon>Agaricomycetidae</taxon>
        <taxon>Agaricales</taxon>
        <taxon>Agaricales incertae sedis</taxon>
        <taxon>Dendrothele</taxon>
    </lineage>
</organism>
<dbReference type="AlphaFoldDB" id="A0A4S8L1P2"/>